<dbReference type="InterPro" id="IPR051207">
    <property type="entry name" value="ComplexI_NDUFA9_subunit"/>
</dbReference>
<protein>
    <submittedName>
        <fullName evidence="2">SDR family oxidoreductase</fullName>
    </submittedName>
</protein>
<dbReference type="PANTHER" id="PTHR12126">
    <property type="entry name" value="NADH-UBIQUINONE OXIDOREDUCTASE 39 KDA SUBUNIT-RELATED"/>
    <property type="match status" value="1"/>
</dbReference>
<name>A0ABY2DP02_9ACTN</name>
<evidence type="ECO:0000313" key="3">
    <source>
        <dbReference type="Proteomes" id="UP000295626"/>
    </source>
</evidence>
<dbReference type="InterPro" id="IPR016040">
    <property type="entry name" value="NAD(P)-bd_dom"/>
</dbReference>
<dbReference type="PANTHER" id="PTHR12126:SF11">
    <property type="entry name" value="NADH DEHYDROGENASE [UBIQUINONE] 1 ALPHA SUBCOMPLEX SUBUNIT 9, MITOCHONDRIAL"/>
    <property type="match status" value="1"/>
</dbReference>
<reference evidence="2 3" key="1">
    <citation type="submission" date="2019-02" db="EMBL/GenBank/DDBJ databases">
        <title>Draft genome sequences of novel Actinobacteria.</title>
        <authorList>
            <person name="Sahin N."/>
            <person name="Ay H."/>
            <person name="Saygin H."/>
        </authorList>
    </citation>
    <scope>NUCLEOTIDE SEQUENCE [LARGE SCALE GENOMIC DNA]</scope>
    <source>
        <strain evidence="2 3">JCM 30529</strain>
    </source>
</reference>
<sequence>MRIVVVGGTGLVGRKLVDQLRQRGHDAVPASPGTGVDTLTGEGLAEALTGARVVVDVTNSPSFEAVAALDFFRTSTRNLLDAEATAGVDHHLALSVVGADRMPDSGYMPAKAAQETLIESAGRPYTILRATQFHEFVGAIVAAGAEGDTVHLSPAPIQPVAADEVAATLADLATGEPVNGIVELAGPEAFPLTGLAERILAAQGDPRTVVADPEAAYFGQRLTAGTLLPSGAHPRLATTGFEEWLSRAG</sequence>
<proteinExistence type="predicted"/>
<dbReference type="Gene3D" id="3.40.50.720">
    <property type="entry name" value="NAD(P)-binding Rossmann-like Domain"/>
    <property type="match status" value="1"/>
</dbReference>
<dbReference type="InterPro" id="IPR036291">
    <property type="entry name" value="NAD(P)-bd_dom_sf"/>
</dbReference>
<dbReference type="SUPFAM" id="SSF51735">
    <property type="entry name" value="NAD(P)-binding Rossmann-fold domains"/>
    <property type="match status" value="1"/>
</dbReference>
<organism evidence="2 3">
    <name type="scientific">Micromonospora fluostatini</name>
    <dbReference type="NCBI Taxonomy" id="1629071"/>
    <lineage>
        <taxon>Bacteria</taxon>
        <taxon>Bacillati</taxon>
        <taxon>Actinomycetota</taxon>
        <taxon>Actinomycetes</taxon>
        <taxon>Micromonosporales</taxon>
        <taxon>Micromonosporaceae</taxon>
        <taxon>Micromonospora</taxon>
    </lineage>
</organism>
<evidence type="ECO:0000259" key="1">
    <source>
        <dbReference type="Pfam" id="PF13460"/>
    </source>
</evidence>
<dbReference type="Proteomes" id="UP000295626">
    <property type="component" value="Unassembled WGS sequence"/>
</dbReference>
<dbReference type="EMBL" id="SMKE01000047">
    <property type="protein sequence ID" value="TDC01498.1"/>
    <property type="molecule type" value="Genomic_DNA"/>
</dbReference>
<accession>A0ABY2DP02</accession>
<evidence type="ECO:0000313" key="2">
    <source>
        <dbReference type="EMBL" id="TDC01498.1"/>
    </source>
</evidence>
<dbReference type="Pfam" id="PF13460">
    <property type="entry name" value="NAD_binding_10"/>
    <property type="match status" value="1"/>
</dbReference>
<gene>
    <name evidence="2" type="ORF">E1091_02730</name>
</gene>
<keyword evidence="3" id="KW-1185">Reference proteome</keyword>
<feature type="domain" description="NAD(P)-binding" evidence="1">
    <location>
        <begin position="37"/>
        <end position="172"/>
    </location>
</feature>
<comment type="caution">
    <text evidence="2">The sequence shown here is derived from an EMBL/GenBank/DDBJ whole genome shotgun (WGS) entry which is preliminary data.</text>
</comment>